<dbReference type="Gene3D" id="3.40.190.10">
    <property type="entry name" value="Periplasmic binding protein-like II"/>
    <property type="match status" value="1"/>
</dbReference>
<protein>
    <recommendedName>
        <fullName evidence="3">Ionotropic glutamate receptor L-glutamate and glycine-binding domain-containing protein</fullName>
    </recommendedName>
</protein>
<dbReference type="Proteomes" id="UP000827092">
    <property type="component" value="Unassembled WGS sequence"/>
</dbReference>
<evidence type="ECO:0000313" key="2">
    <source>
        <dbReference type="Proteomes" id="UP000827092"/>
    </source>
</evidence>
<evidence type="ECO:0000313" key="1">
    <source>
        <dbReference type="EMBL" id="KAG8177742.1"/>
    </source>
</evidence>
<gene>
    <name evidence="1" type="ORF">JTE90_023632</name>
</gene>
<accession>A0AAV6U020</accession>
<dbReference type="SUPFAM" id="SSF53850">
    <property type="entry name" value="Periplasmic binding protein-like II"/>
    <property type="match status" value="1"/>
</dbReference>
<proteinExistence type="predicted"/>
<dbReference type="AlphaFoldDB" id="A0AAV6U020"/>
<reference evidence="1 2" key="1">
    <citation type="journal article" date="2022" name="Nat. Ecol. Evol.">
        <title>A masculinizing supergene underlies an exaggerated male reproductive morph in a spider.</title>
        <authorList>
            <person name="Hendrickx F."/>
            <person name="De Corte Z."/>
            <person name="Sonet G."/>
            <person name="Van Belleghem S.M."/>
            <person name="Kostlbacher S."/>
            <person name="Vangestel C."/>
        </authorList>
    </citation>
    <scope>NUCLEOTIDE SEQUENCE [LARGE SCALE GENOMIC DNA]</scope>
    <source>
        <strain evidence="1">W744_W776</strain>
    </source>
</reference>
<evidence type="ECO:0008006" key="3">
    <source>
        <dbReference type="Google" id="ProtNLM"/>
    </source>
</evidence>
<keyword evidence="2" id="KW-1185">Reference proteome</keyword>
<name>A0AAV6U020_9ARAC</name>
<dbReference type="EMBL" id="JAFNEN010000756">
    <property type="protein sequence ID" value="KAG8177742.1"/>
    <property type="molecule type" value="Genomic_DNA"/>
</dbReference>
<comment type="caution">
    <text evidence="1">The sequence shown here is derived from an EMBL/GenBank/DDBJ whole genome shotgun (WGS) entry which is preliminary data.</text>
</comment>
<sequence length="219" mass="24500">MIFPKFLRVAVVPSAGIFQVNRTNSDKLQVVGGDESAFLELLSKALKFDYELNIPDIGAWSDMVNGTWTGVVGMVHRGYADIAIVDHFSVVKVHLISASRYCCDKSKQQYFIIHFVSARQIDSHVLFYGLLVLLDDTEHGQGIEDVTDLGKRIMLGTYKAVTFAGSSFVYTMKSSGNDYIRATGEAIVQNDWFVLPDKTSVLNVLKNYDTAMKLRQERS</sequence>
<organism evidence="1 2">
    <name type="scientific">Oedothorax gibbosus</name>
    <dbReference type="NCBI Taxonomy" id="931172"/>
    <lineage>
        <taxon>Eukaryota</taxon>
        <taxon>Metazoa</taxon>
        <taxon>Ecdysozoa</taxon>
        <taxon>Arthropoda</taxon>
        <taxon>Chelicerata</taxon>
        <taxon>Arachnida</taxon>
        <taxon>Araneae</taxon>
        <taxon>Araneomorphae</taxon>
        <taxon>Entelegynae</taxon>
        <taxon>Araneoidea</taxon>
        <taxon>Linyphiidae</taxon>
        <taxon>Erigoninae</taxon>
        <taxon>Oedothorax</taxon>
    </lineage>
</organism>